<dbReference type="EMBL" id="UYYB01020719">
    <property type="protein sequence ID" value="VDM71508.1"/>
    <property type="molecule type" value="Genomic_DNA"/>
</dbReference>
<proteinExistence type="predicted"/>
<feature type="compositionally biased region" description="Basic and acidic residues" evidence="1">
    <location>
        <begin position="205"/>
        <end position="220"/>
    </location>
</feature>
<dbReference type="AlphaFoldDB" id="A0A3P7KW70"/>
<evidence type="ECO:0000256" key="1">
    <source>
        <dbReference type="SAM" id="MobiDB-lite"/>
    </source>
</evidence>
<feature type="region of interest" description="Disordered" evidence="1">
    <location>
        <begin position="197"/>
        <end position="220"/>
    </location>
</feature>
<dbReference type="Proteomes" id="UP000270094">
    <property type="component" value="Unassembled WGS sequence"/>
</dbReference>
<sequence length="220" mass="24668">MHSMEMTDDEDDGDVGSDIVTSSPIILLRKNDSSTKILNRSGNCTLPVAKAQTKKLQVILSLLGEKRDSKDMKEIRKLISKWQNKTRIVTLEEEARRKEISKALQDLINKFDEVNLEVVKNAMIDDADGEDDENATIPCEQLSLIESDDEENVEPKHKFDRILQGVKNEVRDHVVIEEGVEKLILTGGDAQADLSIDAGTTNVQVDEKSEPMNKESDINH</sequence>
<name>A0A3P7KW70_STRVU</name>
<evidence type="ECO:0000313" key="2">
    <source>
        <dbReference type="EMBL" id="VDM71508.1"/>
    </source>
</evidence>
<accession>A0A3P7KW70</accession>
<reference evidence="2 3" key="1">
    <citation type="submission" date="2018-11" db="EMBL/GenBank/DDBJ databases">
        <authorList>
            <consortium name="Pathogen Informatics"/>
        </authorList>
    </citation>
    <scope>NUCLEOTIDE SEQUENCE [LARGE SCALE GENOMIC DNA]</scope>
</reference>
<protein>
    <submittedName>
        <fullName evidence="2">Uncharacterized protein</fullName>
    </submittedName>
</protein>
<feature type="non-terminal residue" evidence="2">
    <location>
        <position position="220"/>
    </location>
</feature>
<gene>
    <name evidence="2" type="ORF">SVUK_LOCUS6506</name>
</gene>
<keyword evidence="3" id="KW-1185">Reference proteome</keyword>
<organism evidence="2 3">
    <name type="scientific">Strongylus vulgaris</name>
    <name type="common">Blood worm</name>
    <dbReference type="NCBI Taxonomy" id="40348"/>
    <lineage>
        <taxon>Eukaryota</taxon>
        <taxon>Metazoa</taxon>
        <taxon>Ecdysozoa</taxon>
        <taxon>Nematoda</taxon>
        <taxon>Chromadorea</taxon>
        <taxon>Rhabditida</taxon>
        <taxon>Rhabditina</taxon>
        <taxon>Rhabditomorpha</taxon>
        <taxon>Strongyloidea</taxon>
        <taxon>Strongylidae</taxon>
        <taxon>Strongylus</taxon>
    </lineage>
</organism>
<evidence type="ECO:0000313" key="3">
    <source>
        <dbReference type="Proteomes" id="UP000270094"/>
    </source>
</evidence>